<accession>A0A5K1AL26</accession>
<evidence type="ECO:0000313" key="1">
    <source>
        <dbReference type="EMBL" id="VVW02244.1"/>
    </source>
</evidence>
<proteinExistence type="predicted"/>
<sequence length="55" mass="5993">MADIRADPKRQVAMQLVKLEKKMLSACLKAVDGFINDLPDHSVAPCPAPYAPSLK</sequence>
<protein>
    <submittedName>
        <fullName evidence="1">Uncharacterized protein</fullName>
    </submittedName>
</protein>
<name>A0A5K1AL26_9MAGN</name>
<organism evidence="1">
    <name type="scientific">Nymphaea colorata</name>
    <name type="common">pocket water lily</name>
    <dbReference type="NCBI Taxonomy" id="210225"/>
    <lineage>
        <taxon>Eukaryota</taxon>
        <taxon>Viridiplantae</taxon>
        <taxon>Streptophyta</taxon>
        <taxon>Embryophyta</taxon>
        <taxon>Tracheophyta</taxon>
        <taxon>Spermatophyta</taxon>
        <taxon>Magnoliopsida</taxon>
        <taxon>Nymphaeales</taxon>
        <taxon>Nymphaeaceae</taxon>
        <taxon>Nymphaea</taxon>
    </lineage>
</organism>
<dbReference type="AlphaFoldDB" id="A0A5K1AL26"/>
<reference evidence="1" key="1">
    <citation type="submission" date="2019-09" db="EMBL/GenBank/DDBJ databases">
        <authorList>
            <person name="Zhang L."/>
        </authorList>
    </citation>
    <scope>NUCLEOTIDE SEQUENCE</scope>
</reference>
<gene>
    <name evidence="1" type="ORF">NYM_LOCUS14249</name>
</gene>
<dbReference type="EMBL" id="LR721780">
    <property type="protein sequence ID" value="VVW02244.1"/>
    <property type="molecule type" value="Genomic_DNA"/>
</dbReference>